<dbReference type="Proteomes" id="UP000281406">
    <property type="component" value="Unassembled WGS sequence"/>
</dbReference>
<evidence type="ECO:0008006" key="3">
    <source>
        <dbReference type="Google" id="ProtNLM"/>
    </source>
</evidence>
<dbReference type="EMBL" id="RJVU01007700">
    <property type="protein sequence ID" value="ROL53894.1"/>
    <property type="molecule type" value="Genomic_DNA"/>
</dbReference>
<dbReference type="OrthoDB" id="8963682at2759"/>
<sequence length="145" mass="16207">MGLFLHPVASSPPQPLMPTSVAERLASLFQVGRSLERYVEEFVELAFLTNWSDARLNALFLDGLDVDTIRVDEPEDSFSLSETINLILYLNGSDFFVDEVQDMCPSRPVPPETQVARPVVAGGMEEIPRERHGFSENVPDTVRLT</sequence>
<gene>
    <name evidence="1" type="ORF">DPX16_9594</name>
</gene>
<dbReference type="AlphaFoldDB" id="A0A3N0Z6L7"/>
<organism evidence="1 2">
    <name type="scientific">Anabarilius grahami</name>
    <name type="common">Kanglang fish</name>
    <name type="synonym">Barilius grahami</name>
    <dbReference type="NCBI Taxonomy" id="495550"/>
    <lineage>
        <taxon>Eukaryota</taxon>
        <taxon>Metazoa</taxon>
        <taxon>Chordata</taxon>
        <taxon>Craniata</taxon>
        <taxon>Vertebrata</taxon>
        <taxon>Euteleostomi</taxon>
        <taxon>Actinopterygii</taxon>
        <taxon>Neopterygii</taxon>
        <taxon>Teleostei</taxon>
        <taxon>Ostariophysi</taxon>
        <taxon>Cypriniformes</taxon>
        <taxon>Xenocyprididae</taxon>
        <taxon>Xenocypridinae</taxon>
        <taxon>Xenocypridinae incertae sedis</taxon>
        <taxon>Anabarilius</taxon>
    </lineage>
</organism>
<keyword evidence="2" id="KW-1185">Reference proteome</keyword>
<accession>A0A3N0Z6L7</accession>
<evidence type="ECO:0000313" key="1">
    <source>
        <dbReference type="EMBL" id="ROL53894.1"/>
    </source>
</evidence>
<comment type="caution">
    <text evidence="1">The sequence shown here is derived from an EMBL/GenBank/DDBJ whole genome shotgun (WGS) entry which is preliminary data.</text>
</comment>
<reference evidence="1 2" key="1">
    <citation type="submission" date="2018-10" db="EMBL/GenBank/DDBJ databases">
        <title>Genome assembly for a Yunnan-Guizhou Plateau 3E fish, Anabarilius grahami (Regan), and its evolutionary and genetic applications.</title>
        <authorList>
            <person name="Jiang W."/>
        </authorList>
    </citation>
    <scope>NUCLEOTIDE SEQUENCE [LARGE SCALE GENOMIC DNA]</scope>
    <source>
        <strain evidence="1">AG-KIZ</strain>
        <tissue evidence="1">Muscle</tissue>
    </source>
</reference>
<name>A0A3N0Z6L7_ANAGA</name>
<evidence type="ECO:0000313" key="2">
    <source>
        <dbReference type="Proteomes" id="UP000281406"/>
    </source>
</evidence>
<protein>
    <recommendedName>
        <fullName evidence="3">Retrotransposon gag domain-containing protein</fullName>
    </recommendedName>
</protein>
<proteinExistence type="predicted"/>